<feature type="compositionally biased region" description="Low complexity" evidence="1">
    <location>
        <begin position="195"/>
        <end position="224"/>
    </location>
</feature>
<feature type="region of interest" description="Disordered" evidence="1">
    <location>
        <begin position="48"/>
        <end position="276"/>
    </location>
</feature>
<feature type="compositionally biased region" description="Polar residues" evidence="1">
    <location>
        <begin position="378"/>
        <end position="388"/>
    </location>
</feature>
<evidence type="ECO:0000313" key="3">
    <source>
        <dbReference type="EMBL" id="KIK42550.1"/>
    </source>
</evidence>
<dbReference type="STRING" id="930992.A0A0C9ZXU0"/>
<dbReference type="PANTHER" id="PTHR23216">
    <property type="entry name" value="NUCLEOLAR AND COILED-BODY PHOSPHOPROTEIN 1"/>
    <property type="match status" value="1"/>
</dbReference>
<feature type="region of interest" description="Disordered" evidence="1">
    <location>
        <begin position="360"/>
        <end position="388"/>
    </location>
</feature>
<protein>
    <recommendedName>
        <fullName evidence="2">Srp40 C-terminal domain-containing protein</fullName>
    </recommendedName>
</protein>
<organism evidence="3 4">
    <name type="scientific">Suillus luteus UH-Slu-Lm8-n1</name>
    <dbReference type="NCBI Taxonomy" id="930992"/>
    <lineage>
        <taxon>Eukaryota</taxon>
        <taxon>Fungi</taxon>
        <taxon>Dikarya</taxon>
        <taxon>Basidiomycota</taxon>
        <taxon>Agaricomycotina</taxon>
        <taxon>Agaricomycetes</taxon>
        <taxon>Agaricomycetidae</taxon>
        <taxon>Boletales</taxon>
        <taxon>Suillineae</taxon>
        <taxon>Suillaceae</taxon>
        <taxon>Suillus</taxon>
    </lineage>
</organism>
<dbReference type="HOGENOM" id="CLU_046015_0_0_1"/>
<dbReference type="EMBL" id="KN835235">
    <property type="protein sequence ID" value="KIK42550.1"/>
    <property type="molecule type" value="Genomic_DNA"/>
</dbReference>
<dbReference type="Pfam" id="PF05022">
    <property type="entry name" value="SRP40_C"/>
    <property type="match status" value="1"/>
</dbReference>
<name>A0A0C9ZXU0_9AGAM</name>
<dbReference type="InParanoid" id="A0A0C9ZXU0"/>
<dbReference type="InterPro" id="IPR039191">
    <property type="entry name" value="Nopp140-like"/>
</dbReference>
<evidence type="ECO:0000256" key="1">
    <source>
        <dbReference type="SAM" id="MobiDB-lite"/>
    </source>
</evidence>
<feature type="compositionally biased region" description="Polar residues" evidence="1">
    <location>
        <begin position="244"/>
        <end position="255"/>
    </location>
</feature>
<reference evidence="4" key="2">
    <citation type="submission" date="2015-01" db="EMBL/GenBank/DDBJ databases">
        <title>Evolutionary Origins and Diversification of the Mycorrhizal Mutualists.</title>
        <authorList>
            <consortium name="DOE Joint Genome Institute"/>
            <consortium name="Mycorrhizal Genomics Consortium"/>
            <person name="Kohler A."/>
            <person name="Kuo A."/>
            <person name="Nagy L.G."/>
            <person name="Floudas D."/>
            <person name="Copeland A."/>
            <person name="Barry K.W."/>
            <person name="Cichocki N."/>
            <person name="Veneault-Fourrey C."/>
            <person name="LaButti K."/>
            <person name="Lindquist E.A."/>
            <person name="Lipzen A."/>
            <person name="Lundell T."/>
            <person name="Morin E."/>
            <person name="Murat C."/>
            <person name="Riley R."/>
            <person name="Ohm R."/>
            <person name="Sun H."/>
            <person name="Tunlid A."/>
            <person name="Henrissat B."/>
            <person name="Grigoriev I.V."/>
            <person name="Hibbett D.S."/>
            <person name="Martin F."/>
        </authorList>
    </citation>
    <scope>NUCLEOTIDE SEQUENCE [LARGE SCALE GENOMIC DNA]</scope>
    <source>
        <strain evidence="4">UH-Slu-Lm8-n1</strain>
    </source>
</reference>
<dbReference type="AlphaFoldDB" id="A0A0C9ZXU0"/>
<dbReference type="PANTHER" id="PTHR23216:SF1">
    <property type="entry name" value="NUCLEOLAR AND COILED-BODY PHOSPHOPROTEIN 1"/>
    <property type="match status" value="1"/>
</dbReference>
<proteinExistence type="predicted"/>
<feature type="compositionally biased region" description="Low complexity" evidence="1">
    <location>
        <begin position="155"/>
        <end position="167"/>
    </location>
</feature>
<feature type="compositionally biased region" description="Low complexity" evidence="1">
    <location>
        <begin position="78"/>
        <end position="95"/>
    </location>
</feature>
<feature type="domain" description="Srp40 C-terminal" evidence="2">
    <location>
        <begin position="315"/>
        <end position="386"/>
    </location>
</feature>
<dbReference type="OrthoDB" id="5599646at2759"/>
<dbReference type="InterPro" id="IPR007718">
    <property type="entry name" value="Srp40_C"/>
</dbReference>
<gene>
    <name evidence="3" type="ORF">CY34DRAFT_804791</name>
</gene>
<evidence type="ECO:0000313" key="4">
    <source>
        <dbReference type="Proteomes" id="UP000054485"/>
    </source>
</evidence>
<dbReference type="GO" id="GO:0005730">
    <property type="term" value="C:nucleolus"/>
    <property type="evidence" value="ECO:0007669"/>
    <property type="project" value="InterPro"/>
</dbReference>
<dbReference type="GO" id="GO:0005654">
    <property type="term" value="C:nucleoplasm"/>
    <property type="evidence" value="ECO:0007669"/>
    <property type="project" value="TreeGrafter"/>
</dbReference>
<feature type="compositionally biased region" description="Basic and acidic residues" evidence="1">
    <location>
        <begin position="52"/>
        <end position="66"/>
    </location>
</feature>
<sequence length="388" mass="41083">MSDANVAVTYSLIYGFLKQQSQTKAADAVKKAARSIIVLKDDFQLEGPPLDEIVKQWKESQAKDSSSDSDSSDDSSDDSSTSSSSDSSSSSSDSTSGDEEDSSSSESESDSKRGTLACKKVPETSLCGDRETSATLSSDAKVPEVKSQFIKKKPSVVGISSSSSGSDSDSDDSTTDSAIDKKPALKNAPKKDGNSSDSSSSSSSSSSDSESTSSDSESTTSSSESESEAEIPHITGKIPVKRNAASSKSKANTGVASIPKEELQVTKKRKTSESGAAVVTAVVSIPPTDDVRVSVKDRNTQKNGNSKPPRNVNERFSRIKPQIIPPEQLLDNGYEAKGGITNDYGNRAHQDLIVTRGAGFRKEKNKKKRGSYRGGEITLQSHSIKFTD</sequence>
<feature type="compositionally biased region" description="Basic and acidic residues" evidence="1">
    <location>
        <begin position="178"/>
        <end position="194"/>
    </location>
</feature>
<dbReference type="Proteomes" id="UP000054485">
    <property type="component" value="Unassembled WGS sequence"/>
</dbReference>
<evidence type="ECO:0000259" key="2">
    <source>
        <dbReference type="Pfam" id="PF05022"/>
    </source>
</evidence>
<reference evidence="3 4" key="1">
    <citation type="submission" date="2014-04" db="EMBL/GenBank/DDBJ databases">
        <authorList>
            <consortium name="DOE Joint Genome Institute"/>
            <person name="Kuo A."/>
            <person name="Ruytinx J."/>
            <person name="Rineau F."/>
            <person name="Colpaert J."/>
            <person name="Kohler A."/>
            <person name="Nagy L.G."/>
            <person name="Floudas D."/>
            <person name="Copeland A."/>
            <person name="Barry K.W."/>
            <person name="Cichocki N."/>
            <person name="Veneault-Fourrey C."/>
            <person name="LaButti K."/>
            <person name="Lindquist E.A."/>
            <person name="Lipzen A."/>
            <person name="Lundell T."/>
            <person name="Morin E."/>
            <person name="Murat C."/>
            <person name="Sun H."/>
            <person name="Tunlid A."/>
            <person name="Henrissat B."/>
            <person name="Grigoriev I.V."/>
            <person name="Hibbett D.S."/>
            <person name="Martin F."/>
            <person name="Nordberg H.P."/>
            <person name="Cantor M.N."/>
            <person name="Hua S.X."/>
        </authorList>
    </citation>
    <scope>NUCLEOTIDE SEQUENCE [LARGE SCALE GENOMIC DNA]</scope>
    <source>
        <strain evidence="3 4">UH-Slu-Lm8-n1</strain>
    </source>
</reference>
<keyword evidence="4" id="KW-1185">Reference proteome</keyword>
<accession>A0A0C9ZXU0</accession>